<feature type="chain" id="PRO_5041211436" description="Glucose-methanol-choline oxidoreductase N-terminal domain-containing protein" evidence="3">
    <location>
        <begin position="20"/>
        <end position="633"/>
    </location>
</feature>
<dbReference type="GO" id="GO:0050660">
    <property type="term" value="F:flavin adenine dinucleotide binding"/>
    <property type="evidence" value="ECO:0007669"/>
    <property type="project" value="InterPro"/>
</dbReference>
<evidence type="ECO:0000256" key="1">
    <source>
        <dbReference type="ARBA" id="ARBA00010790"/>
    </source>
</evidence>
<accession>A0AA40KBD0</accession>
<dbReference type="PANTHER" id="PTHR11552:SF115">
    <property type="entry name" value="DEHYDROGENASE XPTC-RELATED"/>
    <property type="match status" value="1"/>
</dbReference>
<gene>
    <name evidence="5" type="ORF">B0T18DRAFT_318769</name>
</gene>
<dbReference type="SUPFAM" id="SSF54373">
    <property type="entry name" value="FAD-linked reductases, C-terminal domain"/>
    <property type="match status" value="1"/>
</dbReference>
<evidence type="ECO:0000313" key="6">
    <source>
        <dbReference type="Proteomes" id="UP001172155"/>
    </source>
</evidence>
<dbReference type="Pfam" id="PF00732">
    <property type="entry name" value="GMC_oxred_N"/>
    <property type="match status" value="2"/>
</dbReference>
<proteinExistence type="inferred from homology"/>
<dbReference type="PIRSF" id="PIRSF000137">
    <property type="entry name" value="Alcohol_oxidase"/>
    <property type="match status" value="1"/>
</dbReference>
<feature type="signal peptide" evidence="3">
    <location>
        <begin position="1"/>
        <end position="19"/>
    </location>
</feature>
<comment type="similarity">
    <text evidence="1">Belongs to the GMC oxidoreductase family.</text>
</comment>
<dbReference type="GO" id="GO:0016614">
    <property type="term" value="F:oxidoreductase activity, acting on CH-OH group of donors"/>
    <property type="evidence" value="ECO:0007669"/>
    <property type="project" value="InterPro"/>
</dbReference>
<comment type="cofactor">
    <cofactor evidence="2">
        <name>FAD</name>
        <dbReference type="ChEBI" id="CHEBI:57692"/>
    </cofactor>
</comment>
<dbReference type="PANTHER" id="PTHR11552">
    <property type="entry name" value="GLUCOSE-METHANOL-CHOLINE GMC OXIDOREDUCTASE"/>
    <property type="match status" value="1"/>
</dbReference>
<keyword evidence="3" id="KW-0732">Signal</keyword>
<dbReference type="InterPro" id="IPR007867">
    <property type="entry name" value="GMC_OxRtase_C"/>
</dbReference>
<dbReference type="SUPFAM" id="SSF51905">
    <property type="entry name" value="FAD/NAD(P)-binding domain"/>
    <property type="match status" value="1"/>
</dbReference>
<dbReference type="PROSITE" id="PS00624">
    <property type="entry name" value="GMC_OXRED_2"/>
    <property type="match status" value="1"/>
</dbReference>
<dbReference type="AlphaFoldDB" id="A0AA40KBD0"/>
<organism evidence="5 6">
    <name type="scientific">Schizothecium vesticola</name>
    <dbReference type="NCBI Taxonomy" id="314040"/>
    <lineage>
        <taxon>Eukaryota</taxon>
        <taxon>Fungi</taxon>
        <taxon>Dikarya</taxon>
        <taxon>Ascomycota</taxon>
        <taxon>Pezizomycotina</taxon>
        <taxon>Sordariomycetes</taxon>
        <taxon>Sordariomycetidae</taxon>
        <taxon>Sordariales</taxon>
        <taxon>Schizotheciaceae</taxon>
        <taxon>Schizothecium</taxon>
    </lineage>
</organism>
<evidence type="ECO:0000256" key="3">
    <source>
        <dbReference type="SAM" id="SignalP"/>
    </source>
</evidence>
<dbReference type="Proteomes" id="UP001172155">
    <property type="component" value="Unassembled WGS sequence"/>
</dbReference>
<keyword evidence="2" id="KW-0285">Flavoprotein</keyword>
<feature type="binding site" evidence="2">
    <location>
        <position position="275"/>
    </location>
    <ligand>
        <name>FAD</name>
        <dbReference type="ChEBI" id="CHEBI:57692"/>
    </ligand>
</feature>
<evidence type="ECO:0000259" key="4">
    <source>
        <dbReference type="PROSITE" id="PS00624"/>
    </source>
</evidence>
<reference evidence="5" key="1">
    <citation type="submission" date="2023-06" db="EMBL/GenBank/DDBJ databases">
        <title>Genome-scale phylogeny and comparative genomics of the fungal order Sordariales.</title>
        <authorList>
            <consortium name="Lawrence Berkeley National Laboratory"/>
            <person name="Hensen N."/>
            <person name="Bonometti L."/>
            <person name="Westerberg I."/>
            <person name="Brannstrom I.O."/>
            <person name="Guillou S."/>
            <person name="Cros-Aarteil S."/>
            <person name="Calhoun S."/>
            <person name="Haridas S."/>
            <person name="Kuo A."/>
            <person name="Mondo S."/>
            <person name="Pangilinan J."/>
            <person name="Riley R."/>
            <person name="LaButti K."/>
            <person name="Andreopoulos B."/>
            <person name="Lipzen A."/>
            <person name="Chen C."/>
            <person name="Yanf M."/>
            <person name="Daum C."/>
            <person name="Ng V."/>
            <person name="Clum A."/>
            <person name="Steindorff A."/>
            <person name="Ohm R."/>
            <person name="Martin F."/>
            <person name="Silar P."/>
            <person name="Natvig D."/>
            <person name="Lalanne C."/>
            <person name="Gautier V."/>
            <person name="Ament-velasquez S.L."/>
            <person name="Kruys A."/>
            <person name="Hutchinson M.I."/>
            <person name="Powell A.J."/>
            <person name="Barry K."/>
            <person name="Miller A.N."/>
            <person name="Grigoriev I.V."/>
            <person name="Debuchy R."/>
            <person name="Gladieux P."/>
            <person name="Thoren M.H."/>
            <person name="Johannesson H."/>
        </authorList>
    </citation>
    <scope>NUCLEOTIDE SEQUENCE</scope>
    <source>
        <strain evidence="5">SMH3187-1</strain>
    </source>
</reference>
<evidence type="ECO:0000313" key="5">
    <source>
        <dbReference type="EMBL" id="KAK0752462.1"/>
    </source>
</evidence>
<dbReference type="GO" id="GO:0044550">
    <property type="term" value="P:secondary metabolite biosynthetic process"/>
    <property type="evidence" value="ECO:0007669"/>
    <property type="project" value="TreeGrafter"/>
</dbReference>
<dbReference type="Pfam" id="PF05199">
    <property type="entry name" value="GMC_oxred_C"/>
    <property type="match status" value="1"/>
</dbReference>
<name>A0AA40KBD0_9PEZI</name>
<dbReference type="InterPro" id="IPR000172">
    <property type="entry name" value="GMC_OxRdtase_N"/>
</dbReference>
<comment type="caution">
    <text evidence="5">The sequence shown here is derived from an EMBL/GenBank/DDBJ whole genome shotgun (WGS) entry which is preliminary data.</text>
</comment>
<feature type="domain" description="Glucose-methanol-choline oxidoreductase N-terminal" evidence="4">
    <location>
        <begin position="316"/>
        <end position="330"/>
    </location>
</feature>
<dbReference type="Gene3D" id="3.50.50.60">
    <property type="entry name" value="FAD/NAD(P)-binding domain"/>
    <property type="match status" value="1"/>
</dbReference>
<dbReference type="Gene3D" id="3.30.560.10">
    <property type="entry name" value="Glucose Oxidase, domain 3"/>
    <property type="match status" value="1"/>
</dbReference>
<evidence type="ECO:0000256" key="2">
    <source>
        <dbReference type="PIRSR" id="PIRSR000137-2"/>
    </source>
</evidence>
<dbReference type="InterPro" id="IPR036188">
    <property type="entry name" value="FAD/NAD-bd_sf"/>
</dbReference>
<sequence length="633" mass="67999">MALSKVSLALVGLLSLVDAFGPGARSIVHSTILQRSGQLNAEYDYVIVGGGTAGLTVADRLTESGQYSVLVLELGVFQNGSSVTTAGMGYLGLLDPAIQLQFPSVPQPELNGRVADVRVGVMLGGSSGMNGMQVHRGQKEDYDRWASYFPGNKSKWNWDNILPYFKKAWHFHPPNSDVAAENNITYDAQYWGTTSNIHASWPTEMWPFQKTELAAFREIPGVGSPPDSGAGLPGAFWYPASVDPNVWLRSFARPGHWDGIEAARSNYHTLTGHRVLKINFSNGKRATGVSFVSANTTSAANPLTVTARKEVILAAGTIHTPKILQASGVGPQALLQSASIPVVVDLPGVGANFQDHPFQVGPSIQLTNFPFFPDPNQFFFNNTFIAESQAEFDANRTGPLTIASGNAAAFLSMPVIAPTAFADIATRYEAQDAAAYLPPGTDNDVVRGYNAQKKALAKAMRSRGAAFYNFFVRGTSNEPGPILLHPLSRGTVTIDPTDPYFALPRVDYRALTNPADGDLLVEFTRFTRRVFATTSLSSYNPVELAPGANVTSPADIIAELRGRMVPSSFHPVGTAAMMPKNLGGVVDEELRVYGVKDLSVVDASVMPDLPGAYTQQTVYAIAEKAADLIKARA</sequence>
<keyword evidence="6" id="KW-1185">Reference proteome</keyword>
<protein>
    <recommendedName>
        <fullName evidence="4">Glucose-methanol-choline oxidoreductase N-terminal domain-containing protein</fullName>
    </recommendedName>
</protein>
<keyword evidence="2" id="KW-0274">FAD</keyword>
<dbReference type="InterPro" id="IPR012132">
    <property type="entry name" value="GMC_OxRdtase"/>
</dbReference>
<dbReference type="EMBL" id="JAUKUD010000002">
    <property type="protein sequence ID" value="KAK0752462.1"/>
    <property type="molecule type" value="Genomic_DNA"/>
</dbReference>